<proteinExistence type="predicted"/>
<accession>A0A3Q9FVT5</accession>
<sequence>MPTVRRRTRIFHCLVEEHVADVSYRMVRRYGTDLKPQTACRSRIGVRQLNHDPSTLSGRGHEGRHRTGRSGSTWATSRPRSPEHLAGEPCRAPPL</sequence>
<dbReference type="EMBL" id="CP034587">
    <property type="protein sequence ID" value="AZQ69837.1"/>
    <property type="molecule type" value="Genomic_DNA"/>
</dbReference>
<evidence type="ECO:0000313" key="2">
    <source>
        <dbReference type="EMBL" id="AZQ69837.1"/>
    </source>
</evidence>
<gene>
    <name evidence="2" type="ORF">EKH77_00100</name>
</gene>
<name>A0A3Q9FVT5_STRLT</name>
<keyword evidence="3" id="KW-1185">Reference proteome</keyword>
<protein>
    <submittedName>
        <fullName evidence="2">Uncharacterized protein</fullName>
    </submittedName>
</protein>
<organism evidence="2 3">
    <name type="scientific">Streptomyces luteoverticillatus</name>
    <name type="common">Streptoverticillium luteoverticillatus</name>
    <dbReference type="NCBI Taxonomy" id="66425"/>
    <lineage>
        <taxon>Bacteria</taxon>
        <taxon>Bacillati</taxon>
        <taxon>Actinomycetota</taxon>
        <taxon>Actinomycetes</taxon>
        <taxon>Kitasatosporales</taxon>
        <taxon>Streptomycetaceae</taxon>
        <taxon>Streptomyces</taxon>
    </lineage>
</organism>
<dbReference type="OrthoDB" id="2065409at2"/>
<dbReference type="AlphaFoldDB" id="A0A3Q9FVT5"/>
<evidence type="ECO:0000313" key="3">
    <source>
        <dbReference type="Proteomes" id="UP000267900"/>
    </source>
</evidence>
<reference evidence="2 3" key="1">
    <citation type="submission" date="2018-12" db="EMBL/GenBank/DDBJ databases">
        <title>The whole draft genome of Streptomyce luteoverticillatus CGMCC 15060.</title>
        <authorList>
            <person name="Feng Z."/>
            <person name="Chen G."/>
            <person name="Zhang J."/>
            <person name="Zhu H."/>
            <person name="Yu X."/>
            <person name="Zhang W."/>
            <person name="Zhang X."/>
        </authorList>
    </citation>
    <scope>NUCLEOTIDE SEQUENCE [LARGE SCALE GENOMIC DNA]</scope>
    <source>
        <strain evidence="2 3">CGMCC 15060</strain>
    </source>
</reference>
<feature type="region of interest" description="Disordered" evidence="1">
    <location>
        <begin position="48"/>
        <end position="95"/>
    </location>
</feature>
<dbReference type="Proteomes" id="UP000267900">
    <property type="component" value="Chromosome"/>
</dbReference>
<evidence type="ECO:0000256" key="1">
    <source>
        <dbReference type="SAM" id="MobiDB-lite"/>
    </source>
</evidence>